<dbReference type="EMBL" id="JBIACJ010000006">
    <property type="protein sequence ID" value="MFE8697115.1"/>
    <property type="molecule type" value="Genomic_DNA"/>
</dbReference>
<comment type="caution">
    <text evidence="1">The sequence shown here is derived from an EMBL/GenBank/DDBJ whole genome shotgun (WGS) entry which is preliminary data.</text>
</comment>
<accession>A0ABW6K1B5</accession>
<evidence type="ECO:0000313" key="1">
    <source>
        <dbReference type="EMBL" id="MFE8697115.1"/>
    </source>
</evidence>
<name>A0ABW6K1B5_9BACI</name>
<evidence type="ECO:0008006" key="3">
    <source>
        <dbReference type="Google" id="ProtNLM"/>
    </source>
</evidence>
<keyword evidence="2" id="KW-1185">Reference proteome</keyword>
<reference evidence="1 2" key="1">
    <citation type="submission" date="2024-08" db="EMBL/GenBank/DDBJ databases">
        <title>Two novel Cytobacillus novel species.</title>
        <authorList>
            <person name="Liu G."/>
        </authorList>
    </citation>
    <scope>NUCLEOTIDE SEQUENCE [LARGE SCALE GENOMIC DNA]</scope>
    <source>
        <strain evidence="1 2">FJAT-53684</strain>
    </source>
</reference>
<proteinExistence type="predicted"/>
<gene>
    <name evidence="1" type="ORF">ACFYKT_12295</name>
</gene>
<protein>
    <recommendedName>
        <fullName evidence="3">Group II intron reverse transcriptase/maturase</fullName>
    </recommendedName>
</protein>
<sequence length="72" mass="8395">MYERKLIDKILDKDNLDQAFKQVKKNKGSVGVDGMTVDELAGYLVLNQDYILLDMRMTVLSWLKVRCQRNES</sequence>
<dbReference type="RefSeq" id="WP_389219863.1">
    <property type="nucleotide sequence ID" value="NZ_JBIACJ010000006.1"/>
</dbReference>
<evidence type="ECO:0000313" key="2">
    <source>
        <dbReference type="Proteomes" id="UP001601058"/>
    </source>
</evidence>
<organism evidence="1 2">
    <name type="scientific">Cytobacillus mangrovibacter</name>
    <dbReference type="NCBI Taxonomy" id="3299024"/>
    <lineage>
        <taxon>Bacteria</taxon>
        <taxon>Bacillati</taxon>
        <taxon>Bacillota</taxon>
        <taxon>Bacilli</taxon>
        <taxon>Bacillales</taxon>
        <taxon>Bacillaceae</taxon>
        <taxon>Cytobacillus</taxon>
    </lineage>
</organism>
<dbReference type="Proteomes" id="UP001601058">
    <property type="component" value="Unassembled WGS sequence"/>
</dbReference>